<evidence type="ECO:0000259" key="2">
    <source>
        <dbReference type="Pfam" id="PF00326"/>
    </source>
</evidence>
<keyword evidence="4" id="KW-1185">Reference proteome</keyword>
<evidence type="ECO:0000313" key="4">
    <source>
        <dbReference type="Proteomes" id="UP000516018"/>
    </source>
</evidence>
<feature type="domain" description="Peptidase S9 prolyl oligopeptidase catalytic" evidence="2">
    <location>
        <begin position="404"/>
        <end position="615"/>
    </location>
</feature>
<sequence>MKISPNGEYLAMTVDRGDQDVLTVLRTKDLSLVKVNQLPDDKSVGNFYWVSPERLMFNSVQKFGRFARPFGTGEWYAVNADGSQPRPLVFYGTRDATQKGKQVGAESFSLLDTLRDDDTNVLMSVNYPRSSDGAGTEVVLFDTLSGRRKSLARAPRENCEIALDAAKTPRFAVCYDQEDAQGNYDSHNELYRRGDDGKWTLVNSSKVSGKRLSVVGTAGDGRVYATQSDGKAPEAFGTIDTATGTFQELFSDPVSDPASYIMSADDETVLGVVTEAGAPRVKLIEESHPDAEIYASLAGAFPGQFVDFSSATKDGKKIVVSVYSDSNPGELYLYDRDTGKARFLMRGRQWLDAEQMARVKSFSITTRDGLKLHGYLTIPKGSSGKNLPMIVNVHGGPMGPRDNWGFNWETQLLASRGYLVMQVNYRGSGGFGKAFQDMAYGQWADGIMNDVLDATKWTIAQGYADKDRVCIYGGSFGGYASLMAPTREQGVFKCAFGYVGAYDADVQMTLSDTSKREDGIRYLKRALGDTKAERDRVMPVNHADKVKIPVYLAAGARDPRCPPENTERMYKALINAGNPPEGMIIQSGEMHGFYKEENNLKLYTEMLNFFDRHIGPKKVAQGG</sequence>
<dbReference type="SUPFAM" id="SSF82171">
    <property type="entry name" value="DPP6 N-terminal domain-like"/>
    <property type="match status" value="1"/>
</dbReference>
<dbReference type="InterPro" id="IPR001375">
    <property type="entry name" value="Peptidase_S9_cat"/>
</dbReference>
<reference evidence="3 4" key="1">
    <citation type="submission" date="2020-08" db="EMBL/GenBank/DDBJ databases">
        <title>Lysobacter sp. II4 sp. nov., isolated from soil.</title>
        <authorList>
            <person name="Woo C.Y."/>
            <person name="Kim J."/>
        </authorList>
    </citation>
    <scope>NUCLEOTIDE SEQUENCE [LARGE SCALE GENOMIC DNA]</scope>
    <source>
        <strain evidence="3 4">II4</strain>
    </source>
</reference>
<dbReference type="GO" id="GO:0006508">
    <property type="term" value="P:proteolysis"/>
    <property type="evidence" value="ECO:0007669"/>
    <property type="project" value="InterPro"/>
</dbReference>
<dbReference type="PANTHER" id="PTHR42776">
    <property type="entry name" value="SERINE PEPTIDASE S9 FAMILY MEMBER"/>
    <property type="match status" value="1"/>
</dbReference>
<protein>
    <submittedName>
        <fullName evidence="3">S9 family peptidase</fullName>
    </submittedName>
</protein>
<dbReference type="Proteomes" id="UP000516018">
    <property type="component" value="Chromosome"/>
</dbReference>
<dbReference type="SUPFAM" id="SSF53474">
    <property type="entry name" value="alpha/beta-Hydrolases"/>
    <property type="match status" value="1"/>
</dbReference>
<dbReference type="AlphaFoldDB" id="A0A7H0G199"/>
<dbReference type="EMBL" id="CP060820">
    <property type="protein sequence ID" value="QNP42065.1"/>
    <property type="molecule type" value="Genomic_DNA"/>
</dbReference>
<keyword evidence="1" id="KW-0378">Hydrolase</keyword>
<name>A0A7H0G199_9GAMM</name>
<dbReference type="GO" id="GO:0004252">
    <property type="term" value="F:serine-type endopeptidase activity"/>
    <property type="evidence" value="ECO:0007669"/>
    <property type="project" value="TreeGrafter"/>
</dbReference>
<evidence type="ECO:0000256" key="1">
    <source>
        <dbReference type="ARBA" id="ARBA00022801"/>
    </source>
</evidence>
<dbReference type="Gene3D" id="3.40.50.1820">
    <property type="entry name" value="alpha/beta hydrolase"/>
    <property type="match status" value="1"/>
</dbReference>
<dbReference type="PANTHER" id="PTHR42776:SF27">
    <property type="entry name" value="DIPEPTIDYL PEPTIDASE FAMILY MEMBER 6"/>
    <property type="match status" value="1"/>
</dbReference>
<proteinExistence type="predicted"/>
<dbReference type="InterPro" id="IPR029058">
    <property type="entry name" value="AB_hydrolase_fold"/>
</dbReference>
<accession>A0A7H0G199</accession>
<organism evidence="3 4">
    <name type="scientific">Agrilutibacter terrestris</name>
    <dbReference type="NCBI Taxonomy" id="2865112"/>
    <lineage>
        <taxon>Bacteria</taxon>
        <taxon>Pseudomonadati</taxon>
        <taxon>Pseudomonadota</taxon>
        <taxon>Gammaproteobacteria</taxon>
        <taxon>Lysobacterales</taxon>
        <taxon>Lysobacteraceae</taxon>
        <taxon>Agrilutibacter</taxon>
    </lineage>
</organism>
<gene>
    <name evidence="3" type="ORF">H8B22_02485</name>
</gene>
<evidence type="ECO:0000313" key="3">
    <source>
        <dbReference type="EMBL" id="QNP42065.1"/>
    </source>
</evidence>
<dbReference type="KEGG" id="lsx:H8B22_02485"/>
<dbReference type="Pfam" id="PF00326">
    <property type="entry name" value="Peptidase_S9"/>
    <property type="match status" value="1"/>
</dbReference>